<name>A0ABU9Q2S2_9BURK</name>
<dbReference type="EMBL" id="JBANDC010000026">
    <property type="protein sequence ID" value="MEM4990571.1"/>
    <property type="molecule type" value="Genomic_DNA"/>
</dbReference>
<reference evidence="3 4" key="1">
    <citation type="submission" date="2024-02" db="EMBL/GenBank/DDBJ databases">
        <title>Draft genome sequence of Collimonas sp. strain H4R21, an effective mineral-weathering bacterial strain isolated from the beech rhizosphere.</title>
        <authorList>
            <person name="Morin E."/>
            <person name="Uroz S."/>
            <person name="Leveau J.H.J."/>
            <person name="Kumar R."/>
            <person name="Rey M.W."/>
            <person name="Pham J."/>
        </authorList>
    </citation>
    <scope>NUCLEOTIDE SEQUENCE [LARGE SCALE GENOMIC DNA]</scope>
    <source>
        <strain evidence="3 4">H4R21</strain>
    </source>
</reference>
<dbReference type="Proteomes" id="UP001495910">
    <property type="component" value="Unassembled WGS sequence"/>
</dbReference>
<feature type="chain" id="PRO_5047496736" evidence="1">
    <location>
        <begin position="29"/>
        <end position="741"/>
    </location>
</feature>
<protein>
    <submittedName>
        <fullName evidence="3">Tetratricopeptide repeat protein</fullName>
    </submittedName>
</protein>
<dbReference type="RefSeq" id="WP_342831586.1">
    <property type="nucleotide sequence ID" value="NZ_JBANDC010000026.1"/>
</dbReference>
<dbReference type="InterPro" id="IPR025137">
    <property type="entry name" value="NfrA_C"/>
</dbReference>
<dbReference type="Pfam" id="PF13432">
    <property type="entry name" value="TPR_16"/>
    <property type="match status" value="1"/>
</dbReference>
<evidence type="ECO:0000256" key="1">
    <source>
        <dbReference type="SAM" id="SignalP"/>
    </source>
</evidence>
<keyword evidence="1" id="KW-0732">Signal</keyword>
<feature type="signal peptide" evidence="1">
    <location>
        <begin position="1"/>
        <end position="28"/>
    </location>
</feature>
<sequence>MRKYPVSLRFLGSSLAAVTLLVATGAGAAERPLSGQAYRIADEAYKAFAQGEYDVAAAKAREAIRLRPDVARLRDLLQKAELARRTMQAQLAFNASAASYQALERRDFAQAVELARKAVDYLPAVPAFRIALINALVAAGELEQAEQAASDMIKPDTSSSEALLLRGAIRQQRGAVESAQTDFDQALSSAGPAAQRGIRLVAADAALANGDPQRALRLLEPLQGREDKEAAARRALATIMRGRSGTSHAALAFSFPLVSCTSGPDLVSACDINPGATSADPGFMLADQAYRAFADKNYALASSKAGEATQLSPRDLSYRRLQVQALSAQGSLAEAEQAANAALADFGNDADMLLARADIRKRRGNLDAAQADYAAVLSAPDKTTRTEISALIGLGRKEDARARLAAAASSPEKGSELELAYLALQAGDNQDALELFNRAEAQGTLTDAARHDAAYTAARQGRNEQAIGYLNRTVDAAQAGRLTLDAQQVYDVRRESADLERRWGMRATLSDRGVAAAGIGVPRGGTIDGKDIAAEVYWRPFGLQNGALVEVYGRVNETLSGGSGVPTGSATAQAALGARVKPFSEVNAILALERLVPLGDATSGDWLARAGFSSDAGLDLHAEQTSWLSTHVYAEAGHYFQHPQSYATLEGQLGRSYRLGESGSTLVLFPHLVMGADYDSGLIEHDKKAIGSGIGTNMRYWFRQDYYNAPRSYFDLSLQYRWRIAGDKRAEGWFIRLSASY</sequence>
<comment type="caution">
    <text evidence="3">The sequence shown here is derived from an EMBL/GenBank/DDBJ whole genome shotgun (WGS) entry which is preliminary data.</text>
</comment>
<gene>
    <name evidence="3" type="ORF">V8G57_24500</name>
</gene>
<dbReference type="SUPFAM" id="SSF48452">
    <property type="entry name" value="TPR-like"/>
    <property type="match status" value="2"/>
</dbReference>
<dbReference type="Pfam" id="PF13283">
    <property type="entry name" value="NfrA_C"/>
    <property type="match status" value="1"/>
</dbReference>
<evidence type="ECO:0000313" key="3">
    <source>
        <dbReference type="EMBL" id="MEM4990571.1"/>
    </source>
</evidence>
<keyword evidence="4" id="KW-1185">Reference proteome</keyword>
<dbReference type="Pfam" id="PF14559">
    <property type="entry name" value="TPR_19"/>
    <property type="match status" value="1"/>
</dbReference>
<dbReference type="InterPro" id="IPR011990">
    <property type="entry name" value="TPR-like_helical_dom_sf"/>
</dbReference>
<evidence type="ECO:0000313" key="4">
    <source>
        <dbReference type="Proteomes" id="UP001495910"/>
    </source>
</evidence>
<dbReference type="Gene3D" id="1.25.40.10">
    <property type="entry name" value="Tetratricopeptide repeat domain"/>
    <property type="match status" value="2"/>
</dbReference>
<accession>A0ABU9Q2S2</accession>
<organism evidence="3 4">
    <name type="scientific">Collimonas rhizosphaerae</name>
    <dbReference type="NCBI Taxonomy" id="3126357"/>
    <lineage>
        <taxon>Bacteria</taxon>
        <taxon>Pseudomonadati</taxon>
        <taxon>Pseudomonadota</taxon>
        <taxon>Betaproteobacteria</taxon>
        <taxon>Burkholderiales</taxon>
        <taxon>Oxalobacteraceae</taxon>
        <taxon>Collimonas</taxon>
    </lineage>
</organism>
<feature type="domain" description="Bacteriophage N4 adsorption protein A C-terminal" evidence="2">
    <location>
        <begin position="564"/>
        <end position="736"/>
    </location>
</feature>
<evidence type="ECO:0000259" key="2">
    <source>
        <dbReference type="Pfam" id="PF13283"/>
    </source>
</evidence>
<proteinExistence type="predicted"/>